<dbReference type="GO" id="GO:0020037">
    <property type="term" value="F:heme binding"/>
    <property type="evidence" value="ECO:0007669"/>
    <property type="project" value="InterPro"/>
</dbReference>
<dbReference type="SUPFAM" id="SSF48264">
    <property type="entry name" value="Cytochrome P450"/>
    <property type="match status" value="1"/>
</dbReference>
<dbReference type="PANTHER" id="PTHR24304:SF2">
    <property type="entry name" value="24-HYDROXYCHOLESTEROL 7-ALPHA-HYDROXYLASE"/>
    <property type="match status" value="1"/>
</dbReference>
<name>A0A9N9GPC6_9GLOM</name>
<evidence type="ECO:0000256" key="3">
    <source>
        <dbReference type="ARBA" id="ARBA00022723"/>
    </source>
</evidence>
<feature type="transmembrane region" description="Helical" evidence="5">
    <location>
        <begin position="15"/>
        <end position="32"/>
    </location>
</feature>
<dbReference type="InterPro" id="IPR050529">
    <property type="entry name" value="CYP450_sterol_14alpha_dmase"/>
</dbReference>
<dbReference type="GO" id="GO:0005506">
    <property type="term" value="F:iron ion binding"/>
    <property type="evidence" value="ECO:0007669"/>
    <property type="project" value="InterPro"/>
</dbReference>
<dbReference type="AlphaFoldDB" id="A0A9N9GPC6"/>
<dbReference type="Gene3D" id="1.10.630.10">
    <property type="entry name" value="Cytochrome P450"/>
    <property type="match status" value="1"/>
</dbReference>
<feature type="non-terminal residue" evidence="6">
    <location>
        <position position="276"/>
    </location>
</feature>
<dbReference type="GO" id="GO:0004497">
    <property type="term" value="F:monooxygenase activity"/>
    <property type="evidence" value="ECO:0007669"/>
    <property type="project" value="InterPro"/>
</dbReference>
<dbReference type="PANTHER" id="PTHR24304">
    <property type="entry name" value="CYTOCHROME P450 FAMILY 7"/>
    <property type="match status" value="1"/>
</dbReference>
<keyword evidence="5" id="KW-0812">Transmembrane</keyword>
<evidence type="ECO:0000256" key="1">
    <source>
        <dbReference type="ARBA" id="ARBA00010617"/>
    </source>
</evidence>
<reference evidence="6" key="1">
    <citation type="submission" date="2021-06" db="EMBL/GenBank/DDBJ databases">
        <authorList>
            <person name="Kallberg Y."/>
            <person name="Tangrot J."/>
            <person name="Rosling A."/>
        </authorList>
    </citation>
    <scope>NUCLEOTIDE SEQUENCE</scope>
    <source>
        <strain evidence="6">BR232B</strain>
    </source>
</reference>
<evidence type="ECO:0000256" key="5">
    <source>
        <dbReference type="SAM" id="Phobius"/>
    </source>
</evidence>
<keyword evidence="4" id="KW-0408">Iron</keyword>
<evidence type="ECO:0000256" key="4">
    <source>
        <dbReference type="ARBA" id="ARBA00023004"/>
    </source>
</evidence>
<dbReference type="OrthoDB" id="2440444at2759"/>
<keyword evidence="5" id="KW-1133">Transmembrane helix</keyword>
<dbReference type="GO" id="GO:0016705">
    <property type="term" value="F:oxidoreductase activity, acting on paired donors, with incorporation or reduction of molecular oxygen"/>
    <property type="evidence" value="ECO:0007669"/>
    <property type="project" value="InterPro"/>
</dbReference>
<proteinExistence type="inferred from homology"/>
<evidence type="ECO:0000313" key="6">
    <source>
        <dbReference type="EMBL" id="CAG8620221.1"/>
    </source>
</evidence>
<evidence type="ECO:0000313" key="7">
    <source>
        <dbReference type="Proteomes" id="UP000789739"/>
    </source>
</evidence>
<keyword evidence="2" id="KW-0349">Heme</keyword>
<evidence type="ECO:0000256" key="2">
    <source>
        <dbReference type="ARBA" id="ARBA00022617"/>
    </source>
</evidence>
<gene>
    <name evidence="6" type="ORF">PBRASI_LOCUS8663</name>
</gene>
<dbReference type="Proteomes" id="UP000789739">
    <property type="component" value="Unassembled WGS sequence"/>
</dbReference>
<dbReference type="EMBL" id="CAJVPI010001603">
    <property type="protein sequence ID" value="CAG8620221.1"/>
    <property type="molecule type" value="Genomic_DNA"/>
</dbReference>
<keyword evidence="5" id="KW-0472">Membrane</keyword>
<organism evidence="6 7">
    <name type="scientific">Paraglomus brasilianum</name>
    <dbReference type="NCBI Taxonomy" id="144538"/>
    <lineage>
        <taxon>Eukaryota</taxon>
        <taxon>Fungi</taxon>
        <taxon>Fungi incertae sedis</taxon>
        <taxon>Mucoromycota</taxon>
        <taxon>Glomeromycotina</taxon>
        <taxon>Glomeromycetes</taxon>
        <taxon>Paraglomerales</taxon>
        <taxon>Paraglomeraceae</taxon>
        <taxon>Paraglomus</taxon>
    </lineage>
</organism>
<sequence length="276" mass="32547">MFSSLLPELSSPYDLEVFVLCLGAFLAIFVYWNRRPKLNEPPLVPYKYPLIGHTLEYLRDPEGLLKRCHKQYGDMFSLYLFRGIYTIVSNDLAYEMFRSTNFSFKEGFELRFPLGDIIGANAYPNYFDHATMLLKDRFYKHVDDCYSRIYRELQHGIDQLIGDCEEPRLINNFGEISTIIIARAMANLFVGEELCKDDEIVNMFATFATTLTRVRKLSSIAYFIHPRLQTEYIKLVFKFGDNSPQKHKDLLTKKLKPIFEKRYQDMQQFGNEWKRP</sequence>
<comment type="similarity">
    <text evidence="1">Belongs to the cytochrome P450 family.</text>
</comment>
<protein>
    <submittedName>
        <fullName evidence="6">5597_t:CDS:1</fullName>
    </submittedName>
</protein>
<accession>A0A9N9GPC6</accession>
<keyword evidence="7" id="KW-1185">Reference proteome</keyword>
<comment type="caution">
    <text evidence="6">The sequence shown here is derived from an EMBL/GenBank/DDBJ whole genome shotgun (WGS) entry which is preliminary data.</text>
</comment>
<keyword evidence="3" id="KW-0479">Metal-binding</keyword>
<dbReference type="InterPro" id="IPR036396">
    <property type="entry name" value="Cyt_P450_sf"/>
</dbReference>